<feature type="signal peptide" evidence="4">
    <location>
        <begin position="1"/>
        <end position="21"/>
    </location>
</feature>
<keyword evidence="7" id="KW-1185">Reference proteome</keyword>
<dbReference type="InterPro" id="IPR033900">
    <property type="entry name" value="Gram_neg_porin_domain"/>
</dbReference>
<dbReference type="InterPro" id="IPR023614">
    <property type="entry name" value="Porin_dom_sf"/>
</dbReference>
<gene>
    <name evidence="6" type="ORF">ASV53_20690</name>
</gene>
<reference evidence="6 7" key="1">
    <citation type="journal article" date="2016" name="Antonie Van Leeuwenhoek">
        <title>Photobacterium sanguinicancri sp. nov. isolated from marine animals.</title>
        <authorList>
            <person name="Gomez-Gil B."/>
            <person name="Roque A."/>
            <person name="Rotllant G."/>
            <person name="Romalde J.L."/>
            <person name="Doce A."/>
            <person name="Eggermont M."/>
            <person name="Defoirdt T."/>
        </authorList>
    </citation>
    <scope>NUCLEOTIDE SEQUENCE [LARGE SCALE GENOMIC DNA]</scope>
    <source>
        <strain evidence="6 7">CAIM 1827</strain>
    </source>
</reference>
<dbReference type="RefSeq" id="WP_094958491.1">
    <property type="nucleotide sequence ID" value="NZ_NOIF01000197.1"/>
</dbReference>
<dbReference type="CDD" id="cd00342">
    <property type="entry name" value="gram_neg_porins"/>
    <property type="match status" value="1"/>
</dbReference>
<proteinExistence type="predicted"/>
<evidence type="ECO:0000256" key="4">
    <source>
        <dbReference type="SAM" id="SignalP"/>
    </source>
</evidence>
<dbReference type="SUPFAM" id="SSF56935">
    <property type="entry name" value="Porins"/>
    <property type="match status" value="1"/>
</dbReference>
<feature type="chain" id="PRO_5047426608" evidence="4">
    <location>
        <begin position="22"/>
        <end position="343"/>
    </location>
</feature>
<evidence type="ECO:0000313" key="7">
    <source>
        <dbReference type="Proteomes" id="UP000215999"/>
    </source>
</evidence>
<dbReference type="InterPro" id="IPR050298">
    <property type="entry name" value="Gram-neg_bact_OMP"/>
</dbReference>
<accession>A0ABX4FT88</accession>
<dbReference type="Proteomes" id="UP000215999">
    <property type="component" value="Unassembled WGS sequence"/>
</dbReference>
<protein>
    <submittedName>
        <fullName evidence="6">Porin</fullName>
    </submittedName>
</protein>
<dbReference type="PANTHER" id="PTHR34501">
    <property type="entry name" value="PROTEIN YDDL-RELATED"/>
    <property type="match status" value="1"/>
</dbReference>
<evidence type="ECO:0000259" key="5">
    <source>
        <dbReference type="Pfam" id="PF13609"/>
    </source>
</evidence>
<dbReference type="EMBL" id="NOIF01000197">
    <property type="protein sequence ID" value="OZS42023.1"/>
    <property type="molecule type" value="Genomic_DNA"/>
</dbReference>
<dbReference type="Pfam" id="PF13609">
    <property type="entry name" value="Porin_4"/>
    <property type="match status" value="1"/>
</dbReference>
<comment type="caution">
    <text evidence="6">The sequence shown here is derived from an EMBL/GenBank/DDBJ whole genome shotgun (WGS) entry which is preliminary data.</text>
</comment>
<evidence type="ECO:0000256" key="3">
    <source>
        <dbReference type="ARBA" id="ARBA00023136"/>
    </source>
</evidence>
<evidence type="ECO:0000256" key="1">
    <source>
        <dbReference type="ARBA" id="ARBA00004571"/>
    </source>
</evidence>
<keyword evidence="2 4" id="KW-0732">Signal</keyword>
<dbReference type="Gene3D" id="2.40.160.10">
    <property type="entry name" value="Porin"/>
    <property type="match status" value="1"/>
</dbReference>
<evidence type="ECO:0000256" key="2">
    <source>
        <dbReference type="ARBA" id="ARBA00022729"/>
    </source>
</evidence>
<keyword evidence="3" id="KW-0472">Membrane</keyword>
<feature type="domain" description="Porin" evidence="5">
    <location>
        <begin position="7"/>
        <end position="322"/>
    </location>
</feature>
<comment type="subcellular location">
    <subcellularLocation>
        <location evidence="1">Cell outer membrane</location>
        <topology evidence="1">Multi-pass membrane protein</topology>
    </subcellularLocation>
</comment>
<dbReference type="PANTHER" id="PTHR34501:SF2">
    <property type="entry name" value="OUTER MEMBRANE PORIN F-RELATED"/>
    <property type="match status" value="1"/>
</dbReference>
<name>A0ABX4FT88_9GAMM</name>
<evidence type="ECO:0000313" key="6">
    <source>
        <dbReference type="EMBL" id="OZS42023.1"/>
    </source>
</evidence>
<organism evidence="6 7">
    <name type="scientific">Photobacterium sanguinicancri</name>
    <dbReference type="NCBI Taxonomy" id="875932"/>
    <lineage>
        <taxon>Bacteria</taxon>
        <taxon>Pseudomonadati</taxon>
        <taxon>Pseudomonadota</taxon>
        <taxon>Gammaproteobacteria</taxon>
        <taxon>Vibrionales</taxon>
        <taxon>Vibrionaceae</taxon>
        <taxon>Photobacterium</taxon>
    </lineage>
</organism>
<sequence>MKKTLLALTVPALLVAGSASAAVSLYDQDGTQVTMSGAAEVQYHLKAEEAAADQDAKIRIDDGDLALRVQHEVNANLYALGAIELAIGEGKDNKGSGATGTGDVINDGLYVGLGGNFGEITFGRQLAIIDDAGVGVDIELKDTAGVSYEDTDMDQYIKYRFNGEKFWAGLGYNIAQKTDGKKNDELLEVAAGVPFGDFEVRGYFGAYENEQYSIKNPADESKQLIVGKEQTAWDLEFVYAAGPIYVGALYGQSKNTINSVDTDIQTWELAGSYTLDKNTFGLGYAQNSGDAKTDDAMNIYANVAHQLTVNTRAYVEVSYEDFYNKAGQSKDDIGYVVGMEVKF</sequence>